<feature type="transmembrane region" description="Helical" evidence="8">
    <location>
        <begin position="47"/>
        <end position="67"/>
    </location>
</feature>
<reference evidence="10" key="1">
    <citation type="submission" date="2025-08" db="UniProtKB">
        <authorList>
            <consortium name="RefSeq"/>
        </authorList>
    </citation>
    <scope>IDENTIFICATION</scope>
    <source>
        <tissue evidence="10">Seedling</tissue>
    </source>
</reference>
<dbReference type="Pfam" id="PF00067">
    <property type="entry name" value="p450"/>
    <property type="match status" value="1"/>
</dbReference>
<proteinExistence type="inferred from homology"/>
<sequence length="443" mass="51096">MAIDMEETLNITAAAAASNPILFLFLLPPQKWYSIEYSSTSQKLIPFAIFFVSLVIFLVKTNFINIFTKTKRVPSLPPGPSPWPLVGSVPEMLRNRPAYRWIHHFMKKLDTDIACFRLGKTNVIAVNSLEVTREFLKKHDAVFASRPITINTDIFSHGFLTTGVMPWGDQWKKMRSVLIHDVFNHSKTQWLLEKRNEEADNLVRYLYNLCSDGGSEGKVVNVRTAAQHYSGSVMRRMMFNQRFYGKGNQDGGPGVEEQEHVSALYTMLLYLYAFSVADYLPWLRVFDLGEHEKKVKEAMEVLKKYQEVIVNERVQQWREGRRKEAEDLLDVFITLKDENGNPVLSDEEIKAQITEILLATVDNPAKGILWFLSCCWNFFNVDDDEMAEDADDNLPAEDTRLLENSGWSSRTSVLRFHWWSLTEQSEGHMYHPVDCSNKSFNQN</sequence>
<keyword evidence="8" id="KW-0812">Transmembrane</keyword>
<name>A0ABM3ZUC8_ZIZJJ</name>
<dbReference type="Proteomes" id="UP001652623">
    <property type="component" value="Chromosome 10"/>
</dbReference>
<organism evidence="9 10">
    <name type="scientific">Ziziphus jujuba</name>
    <name type="common">Chinese jujube</name>
    <name type="synonym">Ziziphus sativa</name>
    <dbReference type="NCBI Taxonomy" id="326968"/>
    <lineage>
        <taxon>Eukaryota</taxon>
        <taxon>Viridiplantae</taxon>
        <taxon>Streptophyta</taxon>
        <taxon>Embryophyta</taxon>
        <taxon>Tracheophyta</taxon>
        <taxon>Spermatophyta</taxon>
        <taxon>Magnoliopsida</taxon>
        <taxon>eudicotyledons</taxon>
        <taxon>Gunneridae</taxon>
        <taxon>Pentapetalae</taxon>
        <taxon>rosids</taxon>
        <taxon>fabids</taxon>
        <taxon>Rosales</taxon>
        <taxon>Rhamnaceae</taxon>
        <taxon>Paliureae</taxon>
        <taxon>Ziziphus</taxon>
    </lineage>
</organism>
<keyword evidence="8" id="KW-1133">Transmembrane helix</keyword>
<dbReference type="SUPFAM" id="SSF48264">
    <property type="entry name" value="Cytochrome P450"/>
    <property type="match status" value="1"/>
</dbReference>
<accession>A0ABM3ZUC8</accession>
<dbReference type="InterPro" id="IPR001128">
    <property type="entry name" value="Cyt_P450"/>
</dbReference>
<keyword evidence="7" id="KW-0503">Monooxygenase</keyword>
<evidence type="ECO:0000256" key="5">
    <source>
        <dbReference type="ARBA" id="ARBA00023002"/>
    </source>
</evidence>
<dbReference type="Gene3D" id="1.10.630.10">
    <property type="entry name" value="Cytochrome P450"/>
    <property type="match status" value="1"/>
</dbReference>
<evidence type="ECO:0000256" key="2">
    <source>
        <dbReference type="ARBA" id="ARBA00010617"/>
    </source>
</evidence>
<evidence type="ECO:0000256" key="8">
    <source>
        <dbReference type="SAM" id="Phobius"/>
    </source>
</evidence>
<dbReference type="PANTHER" id="PTHR47944">
    <property type="entry name" value="CYTOCHROME P450 98A9"/>
    <property type="match status" value="1"/>
</dbReference>
<dbReference type="PANTHER" id="PTHR47944:SF16">
    <property type="entry name" value="CYTOCHROME P450 FAMILY 1 SUBFAMILY A POLYPEPTIDE 1"/>
    <property type="match status" value="1"/>
</dbReference>
<evidence type="ECO:0000256" key="6">
    <source>
        <dbReference type="ARBA" id="ARBA00023004"/>
    </source>
</evidence>
<keyword evidence="3" id="KW-0349">Heme</keyword>
<dbReference type="RefSeq" id="XP_060668080.1">
    <property type="nucleotide sequence ID" value="XM_060812097.1"/>
</dbReference>
<comment type="cofactor">
    <cofactor evidence="1">
        <name>heme</name>
        <dbReference type="ChEBI" id="CHEBI:30413"/>
    </cofactor>
</comment>
<evidence type="ECO:0000256" key="7">
    <source>
        <dbReference type="ARBA" id="ARBA00023033"/>
    </source>
</evidence>
<keyword evidence="9" id="KW-1185">Reference proteome</keyword>
<keyword evidence="5" id="KW-0560">Oxidoreductase</keyword>
<gene>
    <name evidence="10" type="primary">LOC107410651</name>
</gene>
<evidence type="ECO:0000256" key="1">
    <source>
        <dbReference type="ARBA" id="ARBA00001971"/>
    </source>
</evidence>
<evidence type="ECO:0000256" key="4">
    <source>
        <dbReference type="ARBA" id="ARBA00022723"/>
    </source>
</evidence>
<keyword evidence="6" id="KW-0408">Iron</keyword>
<feature type="transmembrane region" description="Helical" evidence="8">
    <location>
        <begin position="9"/>
        <end position="27"/>
    </location>
</feature>
<comment type="similarity">
    <text evidence="2">Belongs to the cytochrome P450 family.</text>
</comment>
<keyword evidence="8" id="KW-0472">Membrane</keyword>
<dbReference type="InterPro" id="IPR036396">
    <property type="entry name" value="Cyt_P450_sf"/>
</dbReference>
<keyword evidence="4" id="KW-0479">Metal-binding</keyword>
<protein>
    <submittedName>
        <fullName evidence="10">Tryptophan N-monooxygenase CYP79A68-like</fullName>
    </submittedName>
</protein>
<evidence type="ECO:0000313" key="9">
    <source>
        <dbReference type="Proteomes" id="UP001652623"/>
    </source>
</evidence>
<dbReference type="GeneID" id="107410651"/>
<evidence type="ECO:0000256" key="3">
    <source>
        <dbReference type="ARBA" id="ARBA00022617"/>
    </source>
</evidence>
<evidence type="ECO:0000313" key="10">
    <source>
        <dbReference type="RefSeq" id="XP_060668080.1"/>
    </source>
</evidence>